<comment type="subcellular location">
    <subcellularLocation>
        <location evidence="6">Cell membrane</location>
        <topology evidence="6">Multi-pass membrane protein</topology>
    </subcellularLocation>
    <subcellularLocation>
        <location evidence="1">Membrane</location>
        <topology evidence="1">Multi-pass membrane protein</topology>
    </subcellularLocation>
</comment>
<proteinExistence type="inferred from homology"/>
<evidence type="ECO:0000256" key="4">
    <source>
        <dbReference type="ARBA" id="ARBA00022989"/>
    </source>
</evidence>
<dbReference type="Pfam" id="PF01925">
    <property type="entry name" value="TauE"/>
    <property type="match status" value="1"/>
</dbReference>
<gene>
    <name evidence="7" type="ORF">RU93_GL000588</name>
</gene>
<reference evidence="7 8" key="1">
    <citation type="submission" date="2014-12" db="EMBL/GenBank/DDBJ databases">
        <title>Draft genome sequences of 29 type strains of Enterococci.</title>
        <authorList>
            <person name="Zhong Z."/>
            <person name="Sun Z."/>
            <person name="Liu W."/>
            <person name="Zhang W."/>
            <person name="Zhang H."/>
        </authorList>
    </citation>
    <scope>NUCLEOTIDE SEQUENCE [LARGE SCALE GENOMIC DNA]</scope>
    <source>
        <strain evidence="7 8">DSM 17690</strain>
    </source>
</reference>
<comment type="similarity">
    <text evidence="2 6">Belongs to the 4-toluene sulfonate uptake permease (TSUP) (TC 2.A.102) family.</text>
</comment>
<feature type="transmembrane region" description="Helical" evidence="6">
    <location>
        <begin position="177"/>
        <end position="197"/>
    </location>
</feature>
<name>A0A1L8QQH9_9ENTE</name>
<organism evidence="7 8">
    <name type="scientific">Enterococcus aquimarinus</name>
    <dbReference type="NCBI Taxonomy" id="328396"/>
    <lineage>
        <taxon>Bacteria</taxon>
        <taxon>Bacillati</taxon>
        <taxon>Bacillota</taxon>
        <taxon>Bacilli</taxon>
        <taxon>Lactobacillales</taxon>
        <taxon>Enterococcaceae</taxon>
        <taxon>Enterococcus</taxon>
    </lineage>
</organism>
<evidence type="ECO:0000256" key="5">
    <source>
        <dbReference type="ARBA" id="ARBA00023136"/>
    </source>
</evidence>
<evidence type="ECO:0000313" key="8">
    <source>
        <dbReference type="Proteomes" id="UP000182149"/>
    </source>
</evidence>
<dbReference type="InterPro" id="IPR051598">
    <property type="entry name" value="TSUP/Inactive_protease-like"/>
</dbReference>
<dbReference type="OrthoDB" id="3181470at2"/>
<dbReference type="InterPro" id="IPR002781">
    <property type="entry name" value="TM_pro_TauE-like"/>
</dbReference>
<feature type="transmembrane region" description="Helical" evidence="6">
    <location>
        <begin position="41"/>
        <end position="62"/>
    </location>
</feature>
<dbReference type="Proteomes" id="UP000182149">
    <property type="component" value="Unassembled WGS sequence"/>
</dbReference>
<evidence type="ECO:0000256" key="3">
    <source>
        <dbReference type="ARBA" id="ARBA00022692"/>
    </source>
</evidence>
<evidence type="ECO:0000256" key="1">
    <source>
        <dbReference type="ARBA" id="ARBA00004141"/>
    </source>
</evidence>
<feature type="transmembrane region" description="Helical" evidence="6">
    <location>
        <begin position="137"/>
        <end position="157"/>
    </location>
</feature>
<keyword evidence="5 6" id="KW-0472">Membrane</keyword>
<sequence length="260" mass="27932">MNIGIVYFIVIVLANTLGAISGMGGGVIIKPVFDMIGAHSVAAISFYSAVAVFVMALVSTYRQIKNGIAIDWKLASWVSFGAVLGGGIGSFTLDQLLERLSGDRWVQLIQIILTIITLVFAFLYTRLNRPRFSLKRVIWYLLCGLLLGFLASLLGIGGGPINVSLLILLFSLPIKEATVYSIGTIFFSQLAKLVTIASTTGFAAFDLSVLPYIIVAAIIGGFLGAQFSGLLPSKKVGTVFQFVILLVLIINVYNGVKIFL</sequence>
<dbReference type="EMBL" id="JXKD01000013">
    <property type="protein sequence ID" value="OJG09773.1"/>
    <property type="molecule type" value="Genomic_DNA"/>
</dbReference>
<accession>A0A1L8QQH9</accession>
<protein>
    <recommendedName>
        <fullName evidence="6">Probable membrane transporter protein</fullName>
    </recommendedName>
</protein>
<keyword evidence="4 6" id="KW-1133">Transmembrane helix</keyword>
<dbReference type="PANTHER" id="PTHR43701:SF2">
    <property type="entry name" value="MEMBRANE TRANSPORTER PROTEIN YJNA-RELATED"/>
    <property type="match status" value="1"/>
</dbReference>
<keyword evidence="3 6" id="KW-0812">Transmembrane</keyword>
<keyword evidence="8" id="KW-1185">Reference proteome</keyword>
<dbReference type="RefSeq" id="WP_071875289.1">
    <property type="nucleotide sequence ID" value="NZ_JBHSHF010000022.1"/>
</dbReference>
<feature type="transmembrane region" description="Helical" evidence="6">
    <location>
        <begin position="105"/>
        <end position="125"/>
    </location>
</feature>
<evidence type="ECO:0000313" key="7">
    <source>
        <dbReference type="EMBL" id="OJG09773.1"/>
    </source>
</evidence>
<feature type="transmembrane region" description="Helical" evidence="6">
    <location>
        <begin position="7"/>
        <end position="29"/>
    </location>
</feature>
<evidence type="ECO:0000256" key="6">
    <source>
        <dbReference type="RuleBase" id="RU363041"/>
    </source>
</evidence>
<feature type="transmembrane region" description="Helical" evidence="6">
    <location>
        <begin position="239"/>
        <end position="256"/>
    </location>
</feature>
<comment type="caution">
    <text evidence="7">The sequence shown here is derived from an EMBL/GenBank/DDBJ whole genome shotgun (WGS) entry which is preliminary data.</text>
</comment>
<dbReference type="PANTHER" id="PTHR43701">
    <property type="entry name" value="MEMBRANE TRANSPORTER PROTEIN MJ0441-RELATED"/>
    <property type="match status" value="1"/>
</dbReference>
<feature type="transmembrane region" description="Helical" evidence="6">
    <location>
        <begin position="209"/>
        <end position="227"/>
    </location>
</feature>
<feature type="transmembrane region" description="Helical" evidence="6">
    <location>
        <begin position="74"/>
        <end position="93"/>
    </location>
</feature>
<dbReference type="STRING" id="328396.RU93_GL000588"/>
<evidence type="ECO:0000256" key="2">
    <source>
        <dbReference type="ARBA" id="ARBA00009142"/>
    </source>
</evidence>
<dbReference type="GO" id="GO:0005886">
    <property type="term" value="C:plasma membrane"/>
    <property type="evidence" value="ECO:0007669"/>
    <property type="project" value="UniProtKB-SubCell"/>
</dbReference>
<dbReference type="AlphaFoldDB" id="A0A1L8QQH9"/>
<keyword evidence="6" id="KW-1003">Cell membrane</keyword>